<dbReference type="eggNOG" id="KOG2950">
    <property type="taxonomic scope" value="Eukaryota"/>
</dbReference>
<feature type="compositionally biased region" description="Low complexity" evidence="1">
    <location>
        <begin position="232"/>
        <end position="241"/>
    </location>
</feature>
<dbReference type="EMBL" id="GL433835">
    <property type="protein sequence ID" value="EFN59969.1"/>
    <property type="molecule type" value="Genomic_DNA"/>
</dbReference>
<name>E1Z2A9_CHLVA</name>
<dbReference type="STRING" id="554065.E1Z2A9"/>
<accession>E1Z2A9</accession>
<dbReference type="InterPro" id="IPR039905">
    <property type="entry name" value="CD2BP2/Lin1"/>
</dbReference>
<dbReference type="PANTHER" id="PTHR13138:SF3">
    <property type="entry name" value="CD2 ANTIGEN CYTOPLASMIC TAIL-BINDING PROTEIN 2"/>
    <property type="match status" value="1"/>
</dbReference>
<gene>
    <name evidence="2" type="ORF">CHLNCDRAFT_133077</name>
</gene>
<feature type="compositionally biased region" description="Low complexity" evidence="1">
    <location>
        <begin position="292"/>
        <end position="303"/>
    </location>
</feature>
<organism evidence="3">
    <name type="scientific">Chlorella variabilis</name>
    <name type="common">Green alga</name>
    <dbReference type="NCBI Taxonomy" id="554065"/>
    <lineage>
        <taxon>Eukaryota</taxon>
        <taxon>Viridiplantae</taxon>
        <taxon>Chlorophyta</taxon>
        <taxon>core chlorophytes</taxon>
        <taxon>Trebouxiophyceae</taxon>
        <taxon>Chlorellales</taxon>
        <taxon>Chlorellaceae</taxon>
        <taxon>Chlorella clade</taxon>
        <taxon>Chlorella</taxon>
    </lineage>
</organism>
<dbReference type="GeneID" id="17359468"/>
<evidence type="ECO:0000313" key="3">
    <source>
        <dbReference type="Proteomes" id="UP000008141"/>
    </source>
</evidence>
<feature type="compositionally biased region" description="Gly residues" evidence="1">
    <location>
        <begin position="269"/>
        <end position="284"/>
    </location>
</feature>
<dbReference type="Proteomes" id="UP000008141">
    <property type="component" value="Unassembled WGS sequence"/>
</dbReference>
<feature type="region of interest" description="Disordered" evidence="1">
    <location>
        <begin position="226"/>
        <end position="326"/>
    </location>
</feature>
<dbReference type="OrthoDB" id="515820at2759"/>
<feature type="region of interest" description="Disordered" evidence="1">
    <location>
        <begin position="460"/>
        <end position="492"/>
    </location>
</feature>
<evidence type="ECO:0000256" key="1">
    <source>
        <dbReference type="SAM" id="MobiDB-lite"/>
    </source>
</evidence>
<reference evidence="2 3" key="1">
    <citation type="journal article" date="2010" name="Plant Cell">
        <title>The Chlorella variabilis NC64A genome reveals adaptation to photosymbiosis, coevolution with viruses, and cryptic sex.</title>
        <authorList>
            <person name="Blanc G."/>
            <person name="Duncan G."/>
            <person name="Agarkova I."/>
            <person name="Borodovsky M."/>
            <person name="Gurnon J."/>
            <person name="Kuo A."/>
            <person name="Lindquist E."/>
            <person name="Lucas S."/>
            <person name="Pangilinan J."/>
            <person name="Polle J."/>
            <person name="Salamov A."/>
            <person name="Terry A."/>
            <person name="Yamada T."/>
            <person name="Dunigan D.D."/>
            <person name="Grigoriev I.V."/>
            <person name="Claverie J.M."/>
            <person name="Van Etten J.L."/>
        </authorList>
    </citation>
    <scope>NUCLEOTIDE SEQUENCE [LARGE SCALE GENOMIC DNA]</scope>
    <source>
        <strain evidence="2 3">NC64A</strain>
    </source>
</reference>
<keyword evidence="3" id="KW-1185">Reference proteome</keyword>
<evidence type="ECO:0000313" key="2">
    <source>
        <dbReference type="EMBL" id="EFN59969.1"/>
    </source>
</evidence>
<protein>
    <recommendedName>
        <fullName evidence="4">GYF domain-containing protein</fullName>
    </recommendedName>
</protein>
<sequence>MRSNPALSASHAASDPGFARAQRALLRQSRQQQGTLGEALRAQELYDQPEEPVNEAGDVVEPFHLRRELSEGYFDPAGTYIEYGRAEEQDAWLDSIDDRAQGTDRGTGWRLPYPNEPVSEPPPLTPRQLEPYLSRLLGLLQPGETVPAALRRLAGGGPVLEKFASKEEALRFFQERCRRAITRNSRSSQVGVGQHLQCNLAQAQEAAEVLFDHGHSGVYASTREELGQRLSAAQQAQRAPPAAAPPPHEAAAAAAEFGRPPQAAAAVEGQGGGTVAGGLSSAGGGRRHHHVPPAASPAAAAEPPVSPDIPSMPSGERTAATTRGGAGVAAAAHGFAAELPRDVLEERPASLAPPKATAAQEVELGLGLPAAAPTALELDSQHREAAAAATGDAAAGSGDELERLRLVQQLRQHHAAAVPEAQAALEAALYGSFADRLPQGQEAAAAAVLGYQAGEQLGRGARTGEAQRAAAAASASLPGPASRVPGQAAGGHTAASAAGNVALLAGMVQPAVRGSEAGAALGGRLISVGRMLGEQEAQEMHPKRGSTRVPAQQAQQRVAWDNEAANLAAPRRQSAEQ</sequence>
<feature type="compositionally biased region" description="Low complexity" evidence="1">
    <location>
        <begin position="249"/>
        <end position="268"/>
    </location>
</feature>
<proteinExistence type="predicted"/>
<dbReference type="AlphaFoldDB" id="E1Z2A9"/>
<feature type="region of interest" description="Disordered" evidence="1">
    <location>
        <begin position="1"/>
        <end position="39"/>
    </location>
</feature>
<dbReference type="RefSeq" id="XP_005852071.1">
    <property type="nucleotide sequence ID" value="XM_005852009.1"/>
</dbReference>
<evidence type="ECO:0008006" key="4">
    <source>
        <dbReference type="Google" id="ProtNLM"/>
    </source>
</evidence>
<dbReference type="InParanoid" id="E1Z2A9"/>
<feature type="region of interest" description="Disordered" evidence="1">
    <location>
        <begin position="533"/>
        <end position="557"/>
    </location>
</feature>
<dbReference type="KEGG" id="cvr:CHLNCDRAFT_133077"/>
<dbReference type="GO" id="GO:0005682">
    <property type="term" value="C:U5 snRNP"/>
    <property type="evidence" value="ECO:0007669"/>
    <property type="project" value="InterPro"/>
</dbReference>
<feature type="compositionally biased region" description="Low complexity" evidence="1">
    <location>
        <begin position="19"/>
        <end position="33"/>
    </location>
</feature>
<feature type="region of interest" description="Disordered" evidence="1">
    <location>
        <begin position="103"/>
        <end position="124"/>
    </location>
</feature>
<dbReference type="PANTHER" id="PTHR13138">
    <property type="entry name" value="PROTEIN LIN1"/>
    <property type="match status" value="1"/>
</dbReference>